<name>A0A939F5G4_9ACTN</name>
<reference evidence="1" key="1">
    <citation type="submission" date="2021-03" db="EMBL/GenBank/DDBJ databases">
        <title>Streptomyces poriferae sp. nov., a novel marine sponge-derived Actinobacteria species with anti-MRSA activity.</title>
        <authorList>
            <person name="Sandoval-Powers M."/>
            <person name="Kralova S."/>
            <person name="Nguyen G.-S."/>
            <person name="Fawwal D."/>
            <person name="Degnes K."/>
            <person name="Klinkenberg G."/>
            <person name="Sletta H."/>
            <person name="Wentzel A."/>
            <person name="Liles M.R."/>
        </authorList>
    </citation>
    <scope>NUCLEOTIDE SEQUENCE</scope>
    <source>
        <strain evidence="1">DSM 41794</strain>
    </source>
</reference>
<accession>A0A939F5G4</accession>
<sequence length="110" mass="11423">MRFPLLSKSAKSDGSDGPQIRLGRRRVLGGVGASGLMAAAGIFASAAPAAADSDNCCNLANKPGSAGYTTMTYCRAHLSYLWGCAMSAYLHCSCCETPGNAKSAFECQYN</sequence>
<keyword evidence="2" id="KW-1185">Reference proteome</keyword>
<dbReference type="InterPro" id="IPR006311">
    <property type="entry name" value="TAT_signal"/>
</dbReference>
<organism evidence="1 2">
    <name type="scientific">Streptomyces beijiangensis</name>
    <dbReference type="NCBI Taxonomy" id="163361"/>
    <lineage>
        <taxon>Bacteria</taxon>
        <taxon>Bacillati</taxon>
        <taxon>Actinomycetota</taxon>
        <taxon>Actinomycetes</taxon>
        <taxon>Kitasatosporales</taxon>
        <taxon>Streptomycetaceae</taxon>
        <taxon>Streptomyces</taxon>
    </lineage>
</organism>
<evidence type="ECO:0008006" key="3">
    <source>
        <dbReference type="Google" id="ProtNLM"/>
    </source>
</evidence>
<dbReference type="RefSeq" id="WP_206961639.1">
    <property type="nucleotide sequence ID" value="NZ_BAAAJJ010000001.1"/>
</dbReference>
<evidence type="ECO:0000313" key="1">
    <source>
        <dbReference type="EMBL" id="MBO0512246.1"/>
    </source>
</evidence>
<dbReference type="EMBL" id="JAFLRJ010000094">
    <property type="protein sequence ID" value="MBO0512246.1"/>
    <property type="molecule type" value="Genomic_DNA"/>
</dbReference>
<comment type="caution">
    <text evidence="1">The sequence shown here is derived from an EMBL/GenBank/DDBJ whole genome shotgun (WGS) entry which is preliminary data.</text>
</comment>
<protein>
    <recommendedName>
        <fullName evidence="3">Twin-arginine translocation signal domain-containing protein</fullName>
    </recommendedName>
</protein>
<evidence type="ECO:0000313" key="2">
    <source>
        <dbReference type="Proteomes" id="UP000664167"/>
    </source>
</evidence>
<gene>
    <name evidence="1" type="ORF">J0695_10545</name>
</gene>
<dbReference type="PROSITE" id="PS51318">
    <property type="entry name" value="TAT"/>
    <property type="match status" value="1"/>
</dbReference>
<proteinExistence type="predicted"/>
<dbReference type="Proteomes" id="UP000664167">
    <property type="component" value="Unassembled WGS sequence"/>
</dbReference>
<dbReference type="AlphaFoldDB" id="A0A939F5G4"/>